<name>A0A383BIM2_9ZZZZ</name>
<keyword evidence="1" id="KW-1133">Transmembrane helix</keyword>
<protein>
    <submittedName>
        <fullName evidence="2">Uncharacterized protein</fullName>
    </submittedName>
</protein>
<gene>
    <name evidence="2" type="ORF">METZ01_LOCUS472628</name>
</gene>
<organism evidence="2">
    <name type="scientific">marine metagenome</name>
    <dbReference type="NCBI Taxonomy" id="408172"/>
    <lineage>
        <taxon>unclassified sequences</taxon>
        <taxon>metagenomes</taxon>
        <taxon>ecological metagenomes</taxon>
    </lineage>
</organism>
<keyword evidence="1" id="KW-0472">Membrane</keyword>
<feature type="transmembrane region" description="Helical" evidence="1">
    <location>
        <begin position="66"/>
        <end position="87"/>
    </location>
</feature>
<feature type="non-terminal residue" evidence="2">
    <location>
        <position position="98"/>
    </location>
</feature>
<dbReference type="EMBL" id="UINC01200749">
    <property type="protein sequence ID" value="SVE19774.1"/>
    <property type="molecule type" value="Genomic_DNA"/>
</dbReference>
<accession>A0A383BIM2</accession>
<evidence type="ECO:0000313" key="2">
    <source>
        <dbReference type="EMBL" id="SVE19774.1"/>
    </source>
</evidence>
<sequence>MFYVFDDNGPPMTSGIKIKIMKIGSLRNLLSTLVAYAVLCPGMLATTVHAQEKSFGDQLMDSLGWTFLIPFLLMIVGGITIIIYNGIAIRKKAFVEEE</sequence>
<keyword evidence="1" id="KW-0812">Transmembrane</keyword>
<proteinExistence type="predicted"/>
<reference evidence="2" key="1">
    <citation type="submission" date="2018-05" db="EMBL/GenBank/DDBJ databases">
        <authorList>
            <person name="Lanie J.A."/>
            <person name="Ng W.-L."/>
            <person name="Kazmierczak K.M."/>
            <person name="Andrzejewski T.M."/>
            <person name="Davidsen T.M."/>
            <person name="Wayne K.J."/>
            <person name="Tettelin H."/>
            <person name="Glass J.I."/>
            <person name="Rusch D."/>
            <person name="Podicherti R."/>
            <person name="Tsui H.-C.T."/>
            <person name="Winkler M.E."/>
        </authorList>
    </citation>
    <scope>NUCLEOTIDE SEQUENCE</scope>
</reference>
<dbReference type="AlphaFoldDB" id="A0A383BIM2"/>
<evidence type="ECO:0000256" key="1">
    <source>
        <dbReference type="SAM" id="Phobius"/>
    </source>
</evidence>